<dbReference type="AlphaFoldDB" id="A0A3S4Z766"/>
<dbReference type="PANTHER" id="PTHR42862:SF1">
    <property type="entry name" value="DELTA-1-PYRROLINE-5-CARBOXYLATE DEHYDROGENASE 2, ISOFORM A-RELATED"/>
    <property type="match status" value="1"/>
</dbReference>
<dbReference type="Proteomes" id="UP000268658">
    <property type="component" value="Chromosome"/>
</dbReference>
<feature type="region of interest" description="Disordered" evidence="6">
    <location>
        <begin position="466"/>
        <end position="509"/>
    </location>
</feature>
<feature type="domain" description="Proline dehydrogenase" evidence="8">
    <location>
        <begin position="150"/>
        <end position="437"/>
    </location>
</feature>
<evidence type="ECO:0000259" key="7">
    <source>
        <dbReference type="Pfam" id="PF00171"/>
    </source>
</evidence>
<evidence type="ECO:0000256" key="3">
    <source>
        <dbReference type="ARBA" id="ARBA00023002"/>
    </source>
</evidence>
<evidence type="ECO:0000259" key="8">
    <source>
        <dbReference type="Pfam" id="PF01619"/>
    </source>
</evidence>
<evidence type="ECO:0000313" key="10">
    <source>
        <dbReference type="Proteomes" id="UP000268658"/>
    </source>
</evidence>
<dbReference type="InterPro" id="IPR015590">
    <property type="entry name" value="Aldehyde_DH_dom"/>
</dbReference>
<dbReference type="InterPro" id="IPR016163">
    <property type="entry name" value="Ald_DH_C"/>
</dbReference>
<accession>A0A3S4Z766</accession>
<evidence type="ECO:0000313" key="9">
    <source>
        <dbReference type="EMBL" id="VEI14650.1"/>
    </source>
</evidence>
<dbReference type="PIRSF" id="PIRSF000197">
    <property type="entry name" value="Bifunct_PutA"/>
    <property type="match status" value="1"/>
</dbReference>
<dbReference type="InterPro" id="IPR025703">
    <property type="entry name" value="Bifunct_PutA"/>
</dbReference>
<evidence type="ECO:0000256" key="2">
    <source>
        <dbReference type="ARBA" id="ARBA00012884"/>
    </source>
</evidence>
<reference evidence="9 10" key="1">
    <citation type="submission" date="2018-12" db="EMBL/GenBank/DDBJ databases">
        <authorList>
            <consortium name="Pathogen Informatics"/>
        </authorList>
    </citation>
    <scope>NUCLEOTIDE SEQUENCE [LARGE SCALE GENOMIC DNA]</scope>
    <source>
        <strain evidence="9 10">NCTC10951</strain>
    </source>
</reference>
<dbReference type="KEGG" id="avc:NCTC10951_00520"/>
<dbReference type="RefSeq" id="WP_126413275.1">
    <property type="nucleotide sequence ID" value="NZ_JASPER010000005.1"/>
</dbReference>
<comment type="catalytic activity">
    <reaction evidence="5">
        <text>L-glutamate 5-semialdehyde + NAD(+) + H2O = L-glutamate + NADH + 2 H(+)</text>
        <dbReference type="Rhea" id="RHEA:30235"/>
        <dbReference type="ChEBI" id="CHEBI:15377"/>
        <dbReference type="ChEBI" id="CHEBI:15378"/>
        <dbReference type="ChEBI" id="CHEBI:29985"/>
        <dbReference type="ChEBI" id="CHEBI:57540"/>
        <dbReference type="ChEBI" id="CHEBI:57945"/>
        <dbReference type="ChEBI" id="CHEBI:58066"/>
        <dbReference type="EC" id="1.2.1.88"/>
    </reaction>
</comment>
<dbReference type="InterPro" id="IPR002872">
    <property type="entry name" value="Proline_DH_dom"/>
</dbReference>
<sequence>MTNTAVPSPPQRTDAGATSRRCPDDLWELGERAVARARRWADESASEPTPRSARLLSRILADPEGLTFTTRFVDDVVRPTDLDVASDALKRLSTGRTDFLPPALAGAMGLGSAASRLAPRTVTAVARRVFREIVGDLVVDATDKGLGPALARLRKGGNRLNVNLLGEAVLGEKEAARRLAEVSRLVTRDDVDYVSVKVSAVTGPHNPWGFEEVVAHGVEALLPLYRLARDHGTFLNLDMEDYKDLDLTIAVFTAILDQEDMRGYEAGIVLQAYLPDSLGAMQRLQEWASRRVAVGGSRIKVRIVKGANLSMEKVDAEIHGWELTTWPSKQATDTNYKRMLSWAMTPERTRAIRLGVAGQNLFDIAFAYELRAARGVEDDVEFEMLSGMATDIQEVVRRETGHLLLYVPVVDPGEFDVAISYLVRRLEENAAPENFMSDVFDLADDKAVFNRERDRFLAALADLDPDAPVPAPNRTQDRLAEREAGIPEESGTLEERARRPFASEPDSDPALAANRQWARDIAAAIPDSTRGMAEVEAGAARLATNAEVDALVAVTAEAAEVWQSLEPAERAAALHRVGDVLAARRAELIEVAGSEAGKTIDQSDPEVSEAIDFCHHYAESSLLLHDDDYMVGARFAPVDVTVVASPWNFPLAIPTGGVAAALAAGSAVILKPAPPARRCAAELVRAFHDAGIPDDLVVLAPLEDGEVSRHLVTHRDVDRVVLTGSYDTARLFRSWKPDMHLLGETSGKNAIIVTPSADPDIAVRDAVYSAFAHAGQKCSASSLLVLVASAGSSERIARQLVDATASLRVRLPLSLDSQMGPVVVPDDEKAVRGLTTLGAGEHWVLKPRYLGDGLWTPGIRAGVVPGSEFHLTEYFAPVIGVMRVDTLEEAIEAVNAVDYGLTSGLQTLDATELAIWLEGVQAGNLYVNRGITGAIVRRQPFGGWKRSAIGSTTKAGGPSYLLGLGEVEPARGRGQGKAGGLGEQGTAALDPRVASLCDAVSGQLDEEDLAELRRALVADASAWRTGYGANRDVTGLVCERNILRYRPVDVVVRAGQGTALADVVRVMAAGVRAGGFISLSVADRLPQPLQNALLAAGVQVAIEDQGAWDIRLAELAASGGLGTRVRLIGPREETSAARWSYASRVTGGSPDVALYTGAVTACPHSELLPFLREQAVAITSHRFGTPLDLAEGLL</sequence>
<dbReference type="EC" id="1.2.1.88" evidence="2"/>
<dbReference type="InterPro" id="IPR016161">
    <property type="entry name" value="Ald_DH/histidinol_DH"/>
</dbReference>
<dbReference type="Pfam" id="PF00171">
    <property type="entry name" value="Aldedh"/>
    <property type="match status" value="1"/>
</dbReference>
<name>A0A3S4Z766_ACTVI</name>
<evidence type="ECO:0000256" key="6">
    <source>
        <dbReference type="SAM" id="MobiDB-lite"/>
    </source>
</evidence>
<dbReference type="InterPro" id="IPR016162">
    <property type="entry name" value="Ald_DH_N"/>
</dbReference>
<gene>
    <name evidence="9" type="primary">putA</name>
    <name evidence="9" type="ORF">NCTC10951_00520</name>
</gene>
<comment type="pathway">
    <text evidence="1">Amino-acid degradation; L-proline degradation into L-glutamate; L-glutamate from L-proline: step 2/2.</text>
</comment>
<dbReference type="GO" id="GO:0003842">
    <property type="term" value="F:L-glutamate gamma-semialdehyde dehydrogenase activity"/>
    <property type="evidence" value="ECO:0007669"/>
    <property type="project" value="UniProtKB-EC"/>
</dbReference>
<feature type="compositionally biased region" description="Basic and acidic residues" evidence="6">
    <location>
        <begin position="475"/>
        <end position="485"/>
    </location>
</feature>
<evidence type="ECO:0000256" key="4">
    <source>
        <dbReference type="ARBA" id="ARBA00023027"/>
    </source>
</evidence>
<keyword evidence="4" id="KW-0520">NAD</keyword>
<evidence type="ECO:0000256" key="5">
    <source>
        <dbReference type="ARBA" id="ARBA00048142"/>
    </source>
</evidence>
<keyword evidence="3" id="KW-0560">Oxidoreductase</keyword>
<dbReference type="SUPFAM" id="SSF53720">
    <property type="entry name" value="ALDH-like"/>
    <property type="match status" value="1"/>
</dbReference>
<dbReference type="EMBL" id="LR134477">
    <property type="protein sequence ID" value="VEI14650.1"/>
    <property type="molecule type" value="Genomic_DNA"/>
</dbReference>
<evidence type="ECO:0000256" key="1">
    <source>
        <dbReference type="ARBA" id="ARBA00004786"/>
    </source>
</evidence>
<dbReference type="Gene3D" id="3.40.309.10">
    <property type="entry name" value="Aldehyde Dehydrogenase, Chain A, domain 2"/>
    <property type="match status" value="1"/>
</dbReference>
<dbReference type="InterPro" id="IPR050485">
    <property type="entry name" value="Proline_metab_enzyme"/>
</dbReference>
<feature type="region of interest" description="Disordered" evidence="6">
    <location>
        <begin position="1"/>
        <end position="23"/>
    </location>
</feature>
<dbReference type="PANTHER" id="PTHR42862">
    <property type="entry name" value="DELTA-1-PYRROLINE-5-CARBOXYLATE DEHYDROGENASE 1, ISOFORM A-RELATED"/>
    <property type="match status" value="1"/>
</dbReference>
<dbReference type="GO" id="GO:0009898">
    <property type="term" value="C:cytoplasmic side of plasma membrane"/>
    <property type="evidence" value="ECO:0007669"/>
    <property type="project" value="TreeGrafter"/>
</dbReference>
<dbReference type="Gene3D" id="3.40.605.10">
    <property type="entry name" value="Aldehyde Dehydrogenase, Chain A, domain 1"/>
    <property type="match status" value="1"/>
</dbReference>
<dbReference type="OrthoDB" id="9812625at2"/>
<organism evidence="9 10">
    <name type="scientific">Actinomyces viscosus</name>
    <dbReference type="NCBI Taxonomy" id="1656"/>
    <lineage>
        <taxon>Bacteria</taxon>
        <taxon>Bacillati</taxon>
        <taxon>Actinomycetota</taxon>
        <taxon>Actinomycetes</taxon>
        <taxon>Actinomycetales</taxon>
        <taxon>Actinomycetaceae</taxon>
        <taxon>Actinomyces</taxon>
    </lineage>
</organism>
<dbReference type="InterPro" id="IPR029041">
    <property type="entry name" value="FAD-linked_oxidoreductase-like"/>
</dbReference>
<dbReference type="InterPro" id="IPR016160">
    <property type="entry name" value="Ald_DH_CS_CYS"/>
</dbReference>
<dbReference type="SUPFAM" id="SSF51730">
    <property type="entry name" value="FAD-linked oxidoreductase"/>
    <property type="match status" value="1"/>
</dbReference>
<dbReference type="Gene3D" id="3.20.20.220">
    <property type="match status" value="1"/>
</dbReference>
<feature type="domain" description="Aldehyde dehydrogenase" evidence="7">
    <location>
        <begin position="537"/>
        <end position="953"/>
    </location>
</feature>
<proteinExistence type="predicted"/>
<dbReference type="PROSITE" id="PS00070">
    <property type="entry name" value="ALDEHYDE_DEHYDR_CYS"/>
    <property type="match status" value="1"/>
</dbReference>
<dbReference type="Pfam" id="PF01619">
    <property type="entry name" value="Pro_dh"/>
    <property type="match status" value="1"/>
</dbReference>
<dbReference type="GO" id="GO:0003700">
    <property type="term" value="F:DNA-binding transcription factor activity"/>
    <property type="evidence" value="ECO:0007669"/>
    <property type="project" value="InterPro"/>
</dbReference>
<dbReference type="GO" id="GO:0010133">
    <property type="term" value="P:L-proline catabolic process to L-glutamate"/>
    <property type="evidence" value="ECO:0007669"/>
    <property type="project" value="InterPro"/>
</dbReference>
<dbReference type="GO" id="GO:0004657">
    <property type="term" value="F:proline dehydrogenase activity"/>
    <property type="evidence" value="ECO:0007669"/>
    <property type="project" value="InterPro"/>
</dbReference>
<protein>
    <recommendedName>
        <fullName evidence="2">L-glutamate gamma-semialdehyde dehydrogenase</fullName>
        <ecNumber evidence="2">1.2.1.88</ecNumber>
    </recommendedName>
</protein>